<dbReference type="RefSeq" id="WP_129220144.1">
    <property type="nucleotide sequence ID" value="NZ_QYBC01000013.1"/>
</dbReference>
<keyword evidence="2" id="KW-1185">Reference proteome</keyword>
<dbReference type="Proteomes" id="UP000289411">
    <property type="component" value="Unassembled WGS sequence"/>
</dbReference>
<reference evidence="1 2" key="2">
    <citation type="submission" date="2019-02" db="EMBL/GenBank/DDBJ databases">
        <title>'Lichenibacterium ramalinii' gen. nov. sp. nov., 'Lichenibacterium minor' gen. nov. sp. nov.</title>
        <authorList>
            <person name="Pankratov T."/>
        </authorList>
    </citation>
    <scope>NUCLEOTIDE SEQUENCE [LARGE SCALE GENOMIC DNA]</scope>
    <source>
        <strain evidence="1 2">RmlP001</strain>
    </source>
</reference>
<name>A0A4Q2R9K9_9HYPH</name>
<gene>
    <name evidence="1" type="ORF">D3272_15580</name>
</gene>
<evidence type="ECO:0000313" key="1">
    <source>
        <dbReference type="EMBL" id="RYB03574.1"/>
    </source>
</evidence>
<comment type="caution">
    <text evidence="1">The sequence shown here is derived from an EMBL/GenBank/DDBJ whole genome shotgun (WGS) entry which is preliminary data.</text>
</comment>
<reference evidence="1 2" key="1">
    <citation type="submission" date="2018-09" db="EMBL/GenBank/DDBJ databases">
        <authorList>
            <person name="Grouzdev D.S."/>
            <person name="Krutkina M.S."/>
        </authorList>
    </citation>
    <scope>NUCLEOTIDE SEQUENCE [LARGE SCALE GENOMIC DNA]</scope>
    <source>
        <strain evidence="1 2">RmlP001</strain>
    </source>
</reference>
<accession>A0A4Q2R9K9</accession>
<proteinExistence type="predicted"/>
<dbReference type="AlphaFoldDB" id="A0A4Q2R9K9"/>
<organism evidence="1 2">
    <name type="scientific">Lichenibacterium ramalinae</name>
    <dbReference type="NCBI Taxonomy" id="2316527"/>
    <lineage>
        <taxon>Bacteria</taxon>
        <taxon>Pseudomonadati</taxon>
        <taxon>Pseudomonadota</taxon>
        <taxon>Alphaproteobacteria</taxon>
        <taxon>Hyphomicrobiales</taxon>
        <taxon>Lichenihabitantaceae</taxon>
        <taxon>Lichenibacterium</taxon>
    </lineage>
</organism>
<sequence>MTSSRITQSRIDAYKTSMQSEYVGGVSDEVAIQALDEFDEAVARHLEITESCDIALTWDEAADEVDRQFQIERSAAVGRAMGAGYRASSHPVYLA</sequence>
<protein>
    <submittedName>
        <fullName evidence="1">Uncharacterized protein</fullName>
    </submittedName>
</protein>
<dbReference type="EMBL" id="QYBC01000013">
    <property type="protein sequence ID" value="RYB03574.1"/>
    <property type="molecule type" value="Genomic_DNA"/>
</dbReference>
<evidence type="ECO:0000313" key="2">
    <source>
        <dbReference type="Proteomes" id="UP000289411"/>
    </source>
</evidence>